<dbReference type="EMBL" id="AFZF02000008">
    <property type="protein sequence ID" value="EHL16754.1"/>
    <property type="molecule type" value="Genomic_DNA"/>
</dbReference>
<comment type="pathway">
    <text evidence="1">Carbohydrate acid metabolism.</text>
</comment>
<dbReference type="Proteomes" id="UP000017818">
    <property type="component" value="Unassembled WGS sequence"/>
</dbReference>
<dbReference type="NCBIfam" id="TIGR01182">
    <property type="entry name" value="eda"/>
    <property type="match status" value="1"/>
</dbReference>
<accession>V9HU22</accession>
<dbReference type="RefSeq" id="WP_009527495.1">
    <property type="nucleotide sequence ID" value="NZ_JH815225.1"/>
</dbReference>
<gene>
    <name evidence="6" type="ORF">HMPREF9630_01843</name>
</gene>
<dbReference type="PANTHER" id="PTHR30246:SF1">
    <property type="entry name" value="2-DEHYDRO-3-DEOXY-6-PHOSPHOGALACTONATE ALDOLASE-RELATED"/>
    <property type="match status" value="1"/>
</dbReference>
<protein>
    <submittedName>
        <fullName evidence="6">2-dehydro-3-deoxyphosphogluconate aldolase/4-hydroxy-2-oxoglutarate aldolase</fullName>
    </submittedName>
</protein>
<proteinExistence type="inferred from homology"/>
<dbReference type="SUPFAM" id="SSF51569">
    <property type="entry name" value="Aldolase"/>
    <property type="match status" value="1"/>
</dbReference>
<evidence type="ECO:0000256" key="4">
    <source>
        <dbReference type="ARBA" id="ARBA00023239"/>
    </source>
</evidence>
<dbReference type="OrthoDB" id="9802667at2"/>
<keyword evidence="4" id="KW-0456">Lyase</keyword>
<dbReference type="NCBIfam" id="NF005119">
    <property type="entry name" value="PRK06552.1"/>
    <property type="match status" value="1"/>
</dbReference>
<dbReference type="GO" id="GO:0016829">
    <property type="term" value="F:lyase activity"/>
    <property type="evidence" value="ECO:0007669"/>
    <property type="project" value="UniProtKB-KW"/>
</dbReference>
<organism evidence="6">
    <name type="scientific">Peptoanaerobacter stomatis</name>
    <dbReference type="NCBI Taxonomy" id="796937"/>
    <lineage>
        <taxon>Bacteria</taxon>
        <taxon>Bacillati</taxon>
        <taxon>Bacillota</taxon>
        <taxon>Clostridia</taxon>
        <taxon>Peptostreptococcales</taxon>
        <taxon>Filifactoraceae</taxon>
        <taxon>Peptoanaerobacter</taxon>
    </lineage>
</organism>
<evidence type="ECO:0000256" key="1">
    <source>
        <dbReference type="ARBA" id="ARBA00004761"/>
    </source>
</evidence>
<comment type="caution">
    <text evidence="6">The sequence shown here is derived from an EMBL/GenBank/DDBJ whole genome shotgun (WGS) entry which is preliminary data.</text>
</comment>
<keyword evidence="5" id="KW-0119">Carbohydrate metabolism</keyword>
<evidence type="ECO:0000256" key="3">
    <source>
        <dbReference type="ARBA" id="ARBA00011233"/>
    </source>
</evidence>
<reference evidence="6" key="1">
    <citation type="submission" date="2012-05" db="EMBL/GenBank/DDBJ databases">
        <title>The Genome Sequence of Eubacteriaceae bacterium CM2.</title>
        <authorList>
            <consortium name="The Broad Institute Genome Sequencing Platform"/>
            <person name="Earl A."/>
            <person name="Ward D."/>
            <person name="Feldgarden M."/>
            <person name="Gevers D."/>
            <person name="Sizova M."/>
            <person name="Hazen A."/>
            <person name="Epstein S."/>
            <person name="Walker B."/>
            <person name="Young S.K."/>
            <person name="Zeng Q."/>
            <person name="Gargeya S."/>
            <person name="Fitzgerald M."/>
            <person name="Haas B."/>
            <person name="Abouelleil A."/>
            <person name="Alvarado L."/>
            <person name="Arachchi H.M."/>
            <person name="Berlin A."/>
            <person name="Chapman S.B."/>
            <person name="Goldberg J."/>
            <person name="Griggs A."/>
            <person name="Gujja S."/>
            <person name="Hansen M."/>
            <person name="Howarth C."/>
            <person name="Imamovic A."/>
            <person name="Larimer J."/>
            <person name="McCowen C."/>
            <person name="Montmayeur A."/>
            <person name="Murphy C."/>
            <person name="Neiman D."/>
            <person name="Pearson M."/>
            <person name="Priest M."/>
            <person name="Roberts A."/>
            <person name="Saif S."/>
            <person name="Shea T."/>
            <person name="Sisk P."/>
            <person name="Sykes S."/>
            <person name="Wortman J."/>
            <person name="Nusbaum C."/>
            <person name="Birren B."/>
        </authorList>
    </citation>
    <scope>NUCLEOTIDE SEQUENCE [LARGE SCALE GENOMIC DNA]</scope>
    <source>
        <strain evidence="6">CM2</strain>
    </source>
</reference>
<dbReference type="InterPro" id="IPR013785">
    <property type="entry name" value="Aldolase_TIM"/>
</dbReference>
<dbReference type="CDD" id="cd00452">
    <property type="entry name" value="KDPG_aldolase"/>
    <property type="match status" value="1"/>
</dbReference>
<name>V9HU22_9FIRM</name>
<dbReference type="HOGENOM" id="CLU_077795_2_0_9"/>
<comment type="similarity">
    <text evidence="2">Belongs to the KHG/KDPG aldolase family.</text>
</comment>
<dbReference type="Pfam" id="PF01081">
    <property type="entry name" value="Aldolase"/>
    <property type="match status" value="1"/>
</dbReference>
<evidence type="ECO:0000313" key="6">
    <source>
        <dbReference type="EMBL" id="EHL16754.1"/>
    </source>
</evidence>
<dbReference type="AlphaFoldDB" id="V9HU22"/>
<comment type="subunit">
    <text evidence="3">Homotrimer.</text>
</comment>
<evidence type="ECO:0000256" key="5">
    <source>
        <dbReference type="ARBA" id="ARBA00023277"/>
    </source>
</evidence>
<dbReference type="Gene3D" id="3.20.20.70">
    <property type="entry name" value="Aldolase class I"/>
    <property type="match status" value="1"/>
</dbReference>
<dbReference type="PATRIC" id="fig|796939.3.peg.1365"/>
<evidence type="ECO:0000256" key="2">
    <source>
        <dbReference type="ARBA" id="ARBA00006906"/>
    </source>
</evidence>
<dbReference type="InterPro" id="IPR000887">
    <property type="entry name" value="Aldlse_KDPG_KHG"/>
</dbReference>
<dbReference type="PANTHER" id="PTHR30246">
    <property type="entry name" value="2-KETO-3-DEOXY-6-PHOSPHOGLUCONATE ALDOLASE"/>
    <property type="match status" value="1"/>
</dbReference>
<sequence>MNKLETLQYIKEKGIVAVIRGKDKEEALRFSKACADGGVDILEITFTVPNALDVMKSLMDELKDRVLIGAGTVLDEVTARLAIMEGAKFIVSPAFDEKVARLCNLYQVPYMPGCMTPTEITRALEFGVDVIKVFPGSAFGPSYFSALHGPFPYVNLMPTGGVDINNVDQWIKQGAYAVGVGGQLVKGTSEEITAKSKNFIEKIKEARK</sequence>